<keyword evidence="2 7" id="KW-0813">Transport</keyword>
<keyword evidence="10" id="KW-1185">Reference proteome</keyword>
<dbReference type="PANTHER" id="PTHR43386">
    <property type="entry name" value="OLIGOPEPTIDE TRANSPORT SYSTEM PERMEASE PROTEIN APPC"/>
    <property type="match status" value="1"/>
</dbReference>
<feature type="transmembrane region" description="Helical" evidence="7">
    <location>
        <begin position="89"/>
        <end position="112"/>
    </location>
</feature>
<dbReference type="InterPro" id="IPR050366">
    <property type="entry name" value="BP-dependent_transpt_permease"/>
</dbReference>
<feature type="transmembrane region" description="Helical" evidence="7">
    <location>
        <begin position="147"/>
        <end position="166"/>
    </location>
</feature>
<organism evidence="9 10">
    <name type="scientific">Methylobacterium terricola</name>
    <dbReference type="NCBI Taxonomy" id="2583531"/>
    <lineage>
        <taxon>Bacteria</taxon>
        <taxon>Pseudomonadati</taxon>
        <taxon>Pseudomonadota</taxon>
        <taxon>Alphaproteobacteria</taxon>
        <taxon>Hyphomicrobiales</taxon>
        <taxon>Methylobacteriaceae</taxon>
        <taxon>Methylobacterium</taxon>
    </lineage>
</organism>
<dbReference type="PROSITE" id="PS51257">
    <property type="entry name" value="PROKAR_LIPOPROTEIN"/>
    <property type="match status" value="1"/>
</dbReference>
<keyword evidence="4 7" id="KW-0812">Transmembrane</keyword>
<gene>
    <name evidence="9" type="ORF">FF100_27940</name>
</gene>
<evidence type="ECO:0000256" key="1">
    <source>
        <dbReference type="ARBA" id="ARBA00004651"/>
    </source>
</evidence>
<dbReference type="EMBL" id="VDDA01000020">
    <property type="protein sequence ID" value="TNC08890.1"/>
    <property type="molecule type" value="Genomic_DNA"/>
</dbReference>
<dbReference type="AlphaFoldDB" id="A0A5C4LA06"/>
<evidence type="ECO:0000256" key="3">
    <source>
        <dbReference type="ARBA" id="ARBA00022475"/>
    </source>
</evidence>
<feature type="transmembrane region" description="Helical" evidence="7">
    <location>
        <begin position="23"/>
        <end position="45"/>
    </location>
</feature>
<dbReference type="SUPFAM" id="SSF161098">
    <property type="entry name" value="MetI-like"/>
    <property type="match status" value="1"/>
</dbReference>
<sequence>MTALAKVPGAVLRLRRGRRPGSAALLVGGVLTACLVGIALTSLVWTPEDPARMRILQKLRGPLVSGALGTDHLGRDVASMLMRGAFNSLTTAFAAVGVGVGLGTLAGVAAAANSRLDAVLMRVCDALFALPPILSAIMLGALLGPGALTAIIAIGVFMIPVFARVTRGAAMQIWAREYIMAARMAGKGTARITAEHVLPNIAGQIIVQVTIQLAMAILTEAGLSFLGLGLPPPAPTWGRMLAESQTYLTQAPHLALAPGLAIAAAVLGLNLLGDGLAARLDPRRRQAS</sequence>
<evidence type="ECO:0000313" key="9">
    <source>
        <dbReference type="EMBL" id="TNC08890.1"/>
    </source>
</evidence>
<evidence type="ECO:0000313" key="10">
    <source>
        <dbReference type="Proteomes" id="UP000305267"/>
    </source>
</evidence>
<dbReference type="PANTHER" id="PTHR43386:SF25">
    <property type="entry name" value="PEPTIDE ABC TRANSPORTER PERMEASE PROTEIN"/>
    <property type="match status" value="1"/>
</dbReference>
<evidence type="ECO:0000256" key="7">
    <source>
        <dbReference type="RuleBase" id="RU363032"/>
    </source>
</evidence>
<accession>A0A5C4LA06</accession>
<keyword evidence="6 7" id="KW-0472">Membrane</keyword>
<dbReference type="GO" id="GO:0055085">
    <property type="term" value="P:transmembrane transport"/>
    <property type="evidence" value="ECO:0007669"/>
    <property type="project" value="InterPro"/>
</dbReference>
<feature type="domain" description="ABC transmembrane type-1" evidence="8">
    <location>
        <begin position="85"/>
        <end position="273"/>
    </location>
</feature>
<dbReference type="Pfam" id="PF00528">
    <property type="entry name" value="BPD_transp_1"/>
    <property type="match status" value="1"/>
</dbReference>
<dbReference type="GO" id="GO:0005886">
    <property type="term" value="C:plasma membrane"/>
    <property type="evidence" value="ECO:0007669"/>
    <property type="project" value="UniProtKB-SubCell"/>
</dbReference>
<evidence type="ECO:0000256" key="6">
    <source>
        <dbReference type="ARBA" id="ARBA00023136"/>
    </source>
</evidence>
<comment type="caution">
    <text evidence="9">The sequence shown here is derived from an EMBL/GenBank/DDBJ whole genome shotgun (WGS) entry which is preliminary data.</text>
</comment>
<dbReference type="OrthoDB" id="8410865at2"/>
<dbReference type="PROSITE" id="PS50928">
    <property type="entry name" value="ABC_TM1"/>
    <property type="match status" value="1"/>
</dbReference>
<dbReference type="InterPro" id="IPR035906">
    <property type="entry name" value="MetI-like_sf"/>
</dbReference>
<protein>
    <submittedName>
        <fullName evidence="9">ABC transporter permease</fullName>
    </submittedName>
</protein>
<evidence type="ECO:0000259" key="8">
    <source>
        <dbReference type="PROSITE" id="PS50928"/>
    </source>
</evidence>
<evidence type="ECO:0000256" key="5">
    <source>
        <dbReference type="ARBA" id="ARBA00022989"/>
    </source>
</evidence>
<comment type="subcellular location">
    <subcellularLocation>
        <location evidence="1 7">Cell membrane</location>
        <topology evidence="1 7">Multi-pass membrane protein</topology>
    </subcellularLocation>
</comment>
<evidence type="ECO:0000256" key="2">
    <source>
        <dbReference type="ARBA" id="ARBA00022448"/>
    </source>
</evidence>
<dbReference type="RefSeq" id="WP_139039035.1">
    <property type="nucleotide sequence ID" value="NZ_VDDA01000020.1"/>
</dbReference>
<proteinExistence type="inferred from homology"/>
<comment type="similarity">
    <text evidence="7">Belongs to the binding-protein-dependent transport system permease family.</text>
</comment>
<feature type="transmembrane region" description="Helical" evidence="7">
    <location>
        <begin position="254"/>
        <end position="278"/>
    </location>
</feature>
<keyword evidence="3" id="KW-1003">Cell membrane</keyword>
<evidence type="ECO:0000256" key="4">
    <source>
        <dbReference type="ARBA" id="ARBA00022692"/>
    </source>
</evidence>
<dbReference type="Gene3D" id="1.10.3720.10">
    <property type="entry name" value="MetI-like"/>
    <property type="match status" value="1"/>
</dbReference>
<feature type="transmembrane region" description="Helical" evidence="7">
    <location>
        <begin position="119"/>
        <end position="141"/>
    </location>
</feature>
<dbReference type="Proteomes" id="UP000305267">
    <property type="component" value="Unassembled WGS sequence"/>
</dbReference>
<feature type="transmembrane region" description="Helical" evidence="7">
    <location>
        <begin position="213"/>
        <end position="234"/>
    </location>
</feature>
<keyword evidence="5 7" id="KW-1133">Transmembrane helix</keyword>
<dbReference type="InterPro" id="IPR000515">
    <property type="entry name" value="MetI-like"/>
</dbReference>
<dbReference type="CDD" id="cd06261">
    <property type="entry name" value="TM_PBP2"/>
    <property type="match status" value="1"/>
</dbReference>
<reference evidence="9 10" key="1">
    <citation type="submission" date="2019-06" db="EMBL/GenBank/DDBJ databases">
        <title>Genome of Methylobacterium sp. 17Sr1-39.</title>
        <authorList>
            <person name="Seo T."/>
        </authorList>
    </citation>
    <scope>NUCLEOTIDE SEQUENCE [LARGE SCALE GENOMIC DNA]</scope>
    <source>
        <strain evidence="9 10">17Sr1-39</strain>
    </source>
</reference>
<name>A0A5C4LA06_9HYPH</name>